<protein>
    <submittedName>
        <fullName evidence="4">Pentatricopeptide repeat protein</fullName>
    </submittedName>
</protein>
<name>A0A678WDY7_SALMI</name>
<feature type="repeat" description="PPR" evidence="3">
    <location>
        <begin position="90"/>
        <end position="124"/>
    </location>
</feature>
<dbReference type="NCBIfam" id="TIGR00756">
    <property type="entry name" value="PPR"/>
    <property type="match status" value="5"/>
</dbReference>
<feature type="repeat" description="PPR" evidence="3">
    <location>
        <begin position="125"/>
        <end position="155"/>
    </location>
</feature>
<dbReference type="Gene3D" id="1.25.40.10">
    <property type="entry name" value="Tetratricopeptide repeat domain"/>
    <property type="match status" value="2"/>
</dbReference>
<dbReference type="GO" id="GO:0009507">
    <property type="term" value="C:chloroplast"/>
    <property type="evidence" value="ECO:0007669"/>
    <property type="project" value="TreeGrafter"/>
</dbReference>
<reference evidence="4" key="1">
    <citation type="journal article" date="2018" name="Molecules">
        <title>The Pentatricopeptide Repeat Gene Family in Salvia miltiorrhiza: Genome-Wide Characterization and Expression Analysis.</title>
        <authorList>
            <person name="Li H."/>
            <person name="Li C."/>
            <person name="Deng Y."/>
            <person name="Jiang X."/>
            <person name="Lu S."/>
        </authorList>
    </citation>
    <scope>NUCLEOTIDE SEQUENCE</scope>
</reference>
<comment type="similarity">
    <text evidence="1">Belongs to the PPR family. P subfamily.</text>
</comment>
<dbReference type="AlphaFoldDB" id="A0A678WDY7"/>
<dbReference type="EMBL" id="MH004977">
    <property type="protein sequence ID" value="AYM00977.1"/>
    <property type="molecule type" value="mRNA"/>
</dbReference>
<feature type="repeat" description="PPR" evidence="3">
    <location>
        <begin position="231"/>
        <end position="265"/>
    </location>
</feature>
<evidence type="ECO:0000256" key="1">
    <source>
        <dbReference type="ARBA" id="ARBA00007626"/>
    </source>
</evidence>
<feature type="repeat" description="PPR" evidence="3">
    <location>
        <begin position="266"/>
        <end position="300"/>
    </location>
</feature>
<evidence type="ECO:0000256" key="2">
    <source>
        <dbReference type="ARBA" id="ARBA00022737"/>
    </source>
</evidence>
<organism evidence="4">
    <name type="scientific">Salvia miltiorrhiza</name>
    <name type="common">Chinese sage</name>
    <dbReference type="NCBI Taxonomy" id="226208"/>
    <lineage>
        <taxon>Eukaryota</taxon>
        <taxon>Viridiplantae</taxon>
        <taxon>Streptophyta</taxon>
        <taxon>Embryophyta</taxon>
        <taxon>Tracheophyta</taxon>
        <taxon>Spermatophyta</taxon>
        <taxon>Magnoliopsida</taxon>
        <taxon>eudicotyledons</taxon>
        <taxon>Gunneridae</taxon>
        <taxon>Pentapetalae</taxon>
        <taxon>asterids</taxon>
        <taxon>lamiids</taxon>
        <taxon>Lamiales</taxon>
        <taxon>Lamiaceae</taxon>
        <taxon>Nepetoideae</taxon>
        <taxon>Mentheae</taxon>
        <taxon>Salviinae</taxon>
        <taxon>Salvia</taxon>
        <taxon>Salvia incertae sedis</taxon>
    </lineage>
</organism>
<dbReference type="PANTHER" id="PTHR47936">
    <property type="entry name" value="PPR_LONG DOMAIN-CONTAINING PROTEIN"/>
    <property type="match status" value="1"/>
</dbReference>
<evidence type="ECO:0000256" key="3">
    <source>
        <dbReference type="PROSITE-ProRule" id="PRU00708"/>
    </source>
</evidence>
<proteinExistence type="evidence at transcript level"/>
<dbReference type="PROSITE" id="PS51375">
    <property type="entry name" value="PPR"/>
    <property type="match status" value="6"/>
</dbReference>
<keyword evidence="2" id="KW-0677">Repeat</keyword>
<reference evidence="4" key="2">
    <citation type="submission" date="2018-02" db="EMBL/GenBank/DDBJ databases">
        <authorList>
            <person name="Li H.Q."/>
            <person name="Lu S.F."/>
        </authorList>
    </citation>
    <scope>NUCLEOTIDE SEQUENCE</scope>
</reference>
<feature type="repeat" description="PPR" evidence="3">
    <location>
        <begin position="161"/>
        <end position="195"/>
    </location>
</feature>
<dbReference type="GO" id="GO:0010019">
    <property type="term" value="P:chloroplast-nucleus signaling pathway"/>
    <property type="evidence" value="ECO:0007669"/>
    <property type="project" value="TreeGrafter"/>
</dbReference>
<dbReference type="Pfam" id="PF13041">
    <property type="entry name" value="PPR_2"/>
    <property type="match status" value="3"/>
</dbReference>
<evidence type="ECO:0000313" key="4">
    <source>
        <dbReference type="EMBL" id="AYM00977.1"/>
    </source>
</evidence>
<sequence length="377" mass="42631">MEKASSACRRLRHLLLPKRKPDSVVAVATSNTQAKFQNVVEKFKKLSNSGGFRAQRAPFKAAVRRLSRAGHFSHVEDILQHQKQYESIKNEHFTARLIHLYGQAKMLDHALQLFDEMPKLNCPRTVFSFNTLLSACFPCRNFDKAIELFRELPAKLSIEPNAITYTSAMKAFCKTGSFDDAVSLLDEMAAKGVGPDAVTFSLLLGELYHSGRYLEGENAWNLMREKGVDPDVRCYNSRVQGMVSEKKMWEAVALVREMEQKGLRPNSYTYNVLIKGFVDEGNVEEVKNWYAALQESSSAAPDIFTYLRLVPFALDCIGVDLALELCKNSAGLKKKLPVAMVRRVSDELLKHSRVEDAKPCSTCILCHILNLIIFFYY</sequence>
<dbReference type="InterPro" id="IPR011990">
    <property type="entry name" value="TPR-like_helical_dom_sf"/>
</dbReference>
<dbReference type="GO" id="GO:0031930">
    <property type="term" value="P:mitochondria-nucleus signaling pathway"/>
    <property type="evidence" value="ECO:0007669"/>
    <property type="project" value="TreeGrafter"/>
</dbReference>
<dbReference type="PANTHER" id="PTHR47936:SF5">
    <property type="entry name" value="PENTACOTRIPEPTIDE-REPEAT REGION OF PRORP DOMAIN-CONTAINING PROTEIN"/>
    <property type="match status" value="1"/>
</dbReference>
<feature type="repeat" description="PPR" evidence="3">
    <location>
        <begin position="196"/>
        <end position="230"/>
    </location>
</feature>
<dbReference type="InterPro" id="IPR002885">
    <property type="entry name" value="PPR_rpt"/>
</dbReference>
<accession>A0A678WDY7</accession>